<evidence type="ECO:0000256" key="2">
    <source>
        <dbReference type="ARBA" id="ARBA00023002"/>
    </source>
</evidence>
<dbReference type="SUPFAM" id="SSF89733">
    <property type="entry name" value="L-sulfolactate dehydrogenase-like"/>
    <property type="match status" value="2"/>
</dbReference>
<dbReference type="InterPro" id="IPR036111">
    <property type="entry name" value="Mal/L-sulfo/L-lacto_DH-like_sf"/>
</dbReference>
<keyword evidence="3" id="KW-1185">Reference proteome</keyword>
<gene>
    <name evidence="4" type="primary">LOC111101478</name>
</gene>
<dbReference type="GeneID" id="111101478"/>
<dbReference type="KEGG" id="cvn:111101478"/>
<dbReference type="Proteomes" id="UP000694844">
    <property type="component" value="Chromosome 6"/>
</dbReference>
<dbReference type="InterPro" id="IPR003767">
    <property type="entry name" value="Malate/L-lactate_DH-like"/>
</dbReference>
<name>A0A8B8AEU3_CRAVI</name>
<dbReference type="InterPro" id="IPR043143">
    <property type="entry name" value="Mal/L-sulf/L-lact_DH-like_NADP"/>
</dbReference>
<evidence type="ECO:0000313" key="4">
    <source>
        <dbReference type="RefSeq" id="XP_022289695.1"/>
    </source>
</evidence>
<dbReference type="RefSeq" id="XP_022289695.1">
    <property type="nucleotide sequence ID" value="XM_022433987.1"/>
</dbReference>
<evidence type="ECO:0000313" key="3">
    <source>
        <dbReference type="Proteomes" id="UP000694844"/>
    </source>
</evidence>
<accession>A0A8B8AEU3</accession>
<proteinExistence type="inferred from homology"/>
<dbReference type="Gene3D" id="1.10.1530.10">
    <property type="match status" value="2"/>
</dbReference>
<comment type="similarity">
    <text evidence="1">Belongs to the LDH2/MDH2 oxidoreductase family.</text>
</comment>
<dbReference type="PANTHER" id="PTHR11091">
    <property type="entry name" value="OXIDOREDUCTASE-RELATED"/>
    <property type="match status" value="1"/>
</dbReference>
<dbReference type="Gene3D" id="3.30.1370.60">
    <property type="entry name" value="Hypothetical oxidoreductase yiak, domain 2"/>
    <property type="match status" value="2"/>
</dbReference>
<keyword evidence="2" id="KW-0560">Oxidoreductase</keyword>
<sequence length="709" mass="75798">MATGTERVVPEEELHSFVVRCMTAVGTNSQHASVLADLIVAADTRGHYSHGLNRLDMYVHSIETKTTSDGQGRDPEVVKETVATALVEGNNILGPAIGRFAMDLAIQKAKAVGIGFVTVKGSNHFGIAGWYGMRALEQGLIGMAFTNTSPLMVPTRAKKETLGTNPICVAAPAKDGDNFVLDMATTSVALGKIELQERKGESMPNAWAIDKDGKETNTPSAYAGLLPLGGSEESSGYKGYGLAMMVEVLCGILSGANFGPNVRTWKDFEKVANLGQCFIAIDPNAFSDGFSDRMSELMDYCRKLEPSERELPVLVAGDPERYHVDLCKRLGGIPYHQNQITFASSLLPYMASQEKIVVPEKEVHSFIIRCLEAIGTNKDHAKSLADALTCADTRGIYSHGLSRIGLYVKCLENRAISDGQGVEPTIVKENVSTALVDGNNILGPAIGKFAMDLAMKKAKDSGIGLVSVRGSSHFGIAGWYGLQAIEKGLIGLAFTNTYSMLVSTRSKEMVLGTNPISLGAPANDGDNFVLDMATTATALGKVELKGKLGQTLPGGWAIDKEGKETRDPKAFHGLLPLGGSEESGGYKGYGLSMMVEILCGILSGSSFGLNTGNWKKGEGAVNYGQCFIAIDPGNFADGFTDRMTELIRQCRDVDPLSPDRPVLIPGDPERRHSQLCTEFGGIPYSLETVTNANDIAKRLGVKPLRANNG</sequence>
<evidence type="ECO:0000256" key="1">
    <source>
        <dbReference type="ARBA" id="ARBA00006056"/>
    </source>
</evidence>
<dbReference type="AlphaFoldDB" id="A0A8B8AEU3"/>
<dbReference type="PANTHER" id="PTHR11091:SF0">
    <property type="entry name" value="MALATE DEHYDROGENASE"/>
    <property type="match status" value="1"/>
</dbReference>
<protein>
    <submittedName>
        <fullName evidence="4">Uncharacterized protein LOC111101478</fullName>
    </submittedName>
</protein>
<organism evidence="3 4">
    <name type="scientific">Crassostrea virginica</name>
    <name type="common">Eastern oyster</name>
    <dbReference type="NCBI Taxonomy" id="6565"/>
    <lineage>
        <taxon>Eukaryota</taxon>
        <taxon>Metazoa</taxon>
        <taxon>Spiralia</taxon>
        <taxon>Lophotrochozoa</taxon>
        <taxon>Mollusca</taxon>
        <taxon>Bivalvia</taxon>
        <taxon>Autobranchia</taxon>
        <taxon>Pteriomorphia</taxon>
        <taxon>Ostreida</taxon>
        <taxon>Ostreoidea</taxon>
        <taxon>Ostreidae</taxon>
        <taxon>Crassostrea</taxon>
    </lineage>
</organism>
<dbReference type="OrthoDB" id="7881616at2759"/>
<reference evidence="4" key="1">
    <citation type="submission" date="2025-08" db="UniProtKB">
        <authorList>
            <consortium name="RefSeq"/>
        </authorList>
    </citation>
    <scope>IDENTIFICATION</scope>
    <source>
        <tissue evidence="4">Whole sample</tissue>
    </source>
</reference>
<dbReference type="InterPro" id="IPR043144">
    <property type="entry name" value="Mal/L-sulf/L-lact_DH-like_ah"/>
</dbReference>
<dbReference type="Pfam" id="PF02615">
    <property type="entry name" value="Ldh_2"/>
    <property type="match status" value="2"/>
</dbReference>
<dbReference type="GO" id="GO:0016491">
    <property type="term" value="F:oxidoreductase activity"/>
    <property type="evidence" value="ECO:0007669"/>
    <property type="project" value="UniProtKB-KW"/>
</dbReference>